<comment type="cofactor">
    <cofactor evidence="8 9">
        <name>Zn(2+)</name>
        <dbReference type="ChEBI" id="CHEBI:29105"/>
    </cofactor>
    <text evidence="8 9">Binds 1 zinc ion per subunit.</text>
</comment>
<evidence type="ECO:0000313" key="14">
    <source>
        <dbReference type="Proteomes" id="UP001233172"/>
    </source>
</evidence>
<evidence type="ECO:0000256" key="6">
    <source>
        <dbReference type="ARBA" id="ARBA00023049"/>
    </source>
</evidence>
<dbReference type="InterPro" id="IPR001506">
    <property type="entry name" value="Peptidase_M12A"/>
</dbReference>
<dbReference type="GO" id="GO:0008270">
    <property type="term" value="F:zinc ion binding"/>
    <property type="evidence" value="ECO:0007669"/>
    <property type="project" value="UniProtKB-UniRule"/>
</dbReference>
<dbReference type="AlphaFoldDB" id="A0AAD8C5C9"/>
<feature type="compositionally biased region" description="Polar residues" evidence="10">
    <location>
        <begin position="43"/>
        <end position="53"/>
    </location>
</feature>
<gene>
    <name evidence="13" type="ORF">Bpfe_003970</name>
</gene>
<feature type="binding site" evidence="8">
    <location>
        <position position="189"/>
    </location>
    <ligand>
        <name>Zn(2+)</name>
        <dbReference type="ChEBI" id="CHEBI:29105"/>
        <note>catalytic</note>
    </ligand>
</feature>
<dbReference type="PROSITE" id="PS51670">
    <property type="entry name" value="SHKT"/>
    <property type="match status" value="4"/>
</dbReference>
<dbReference type="InterPro" id="IPR034035">
    <property type="entry name" value="Astacin-like_dom"/>
</dbReference>
<dbReference type="Pfam" id="PF01549">
    <property type="entry name" value="ShK"/>
    <property type="match status" value="4"/>
</dbReference>
<evidence type="ECO:0000256" key="4">
    <source>
        <dbReference type="ARBA" id="ARBA00022801"/>
    </source>
</evidence>
<keyword evidence="5 8" id="KW-0862">Zinc</keyword>
<accession>A0AAD8C5C9</accession>
<evidence type="ECO:0000256" key="9">
    <source>
        <dbReference type="RuleBase" id="RU361183"/>
    </source>
</evidence>
<comment type="function">
    <text evidence="1">Metalloprotease.</text>
</comment>
<dbReference type="PANTHER" id="PTHR10127:SF780">
    <property type="entry name" value="METALLOENDOPEPTIDASE"/>
    <property type="match status" value="1"/>
</dbReference>
<dbReference type="SMART" id="SM00254">
    <property type="entry name" value="ShKT"/>
    <property type="match status" value="4"/>
</dbReference>
<evidence type="ECO:0000256" key="5">
    <source>
        <dbReference type="ARBA" id="ARBA00022833"/>
    </source>
</evidence>
<organism evidence="13 14">
    <name type="scientific">Biomphalaria pfeifferi</name>
    <name type="common">Bloodfluke planorb</name>
    <name type="synonym">Freshwater snail</name>
    <dbReference type="NCBI Taxonomy" id="112525"/>
    <lineage>
        <taxon>Eukaryota</taxon>
        <taxon>Metazoa</taxon>
        <taxon>Spiralia</taxon>
        <taxon>Lophotrochozoa</taxon>
        <taxon>Mollusca</taxon>
        <taxon>Gastropoda</taxon>
        <taxon>Heterobranchia</taxon>
        <taxon>Euthyneura</taxon>
        <taxon>Panpulmonata</taxon>
        <taxon>Hygrophila</taxon>
        <taxon>Lymnaeoidea</taxon>
        <taxon>Planorbidae</taxon>
        <taxon>Biomphalaria</taxon>
    </lineage>
</organism>
<protein>
    <recommendedName>
        <fullName evidence="9">Metalloendopeptidase</fullName>
        <ecNumber evidence="9">3.4.24.-</ecNumber>
    </recommendedName>
</protein>
<reference evidence="13" key="2">
    <citation type="submission" date="2023-04" db="EMBL/GenBank/DDBJ databases">
        <authorList>
            <person name="Bu L."/>
            <person name="Lu L."/>
            <person name="Laidemitt M.R."/>
            <person name="Zhang S.M."/>
            <person name="Mutuku M."/>
            <person name="Mkoji G."/>
            <person name="Steinauer M."/>
            <person name="Loker E.S."/>
        </authorList>
    </citation>
    <scope>NUCLEOTIDE SEQUENCE</scope>
    <source>
        <strain evidence="13">KasaAsao</strain>
        <tissue evidence="13">Whole Snail</tissue>
    </source>
</reference>
<evidence type="ECO:0000313" key="13">
    <source>
        <dbReference type="EMBL" id="KAK0066538.1"/>
    </source>
</evidence>
<dbReference type="SMART" id="SM00235">
    <property type="entry name" value="ZnMc"/>
    <property type="match status" value="1"/>
</dbReference>
<dbReference type="PROSITE" id="PS51864">
    <property type="entry name" value="ASTACIN"/>
    <property type="match status" value="1"/>
</dbReference>
<keyword evidence="14" id="KW-1185">Reference proteome</keyword>
<dbReference type="InterPro" id="IPR024079">
    <property type="entry name" value="MetalloPept_cat_dom_sf"/>
</dbReference>
<evidence type="ECO:0000256" key="7">
    <source>
        <dbReference type="PROSITE-ProRule" id="PRU01005"/>
    </source>
</evidence>
<dbReference type="EC" id="3.4.24.-" evidence="9"/>
<evidence type="ECO:0000259" key="12">
    <source>
        <dbReference type="PROSITE" id="PS51864"/>
    </source>
</evidence>
<dbReference type="CDD" id="cd04280">
    <property type="entry name" value="ZnMc_astacin_like"/>
    <property type="match status" value="1"/>
</dbReference>
<evidence type="ECO:0000256" key="1">
    <source>
        <dbReference type="ARBA" id="ARBA00002657"/>
    </source>
</evidence>
<dbReference type="SUPFAM" id="SSF55486">
    <property type="entry name" value="Metalloproteases ('zincins'), catalytic domain"/>
    <property type="match status" value="1"/>
</dbReference>
<feature type="domain" description="ShKT" evidence="11">
    <location>
        <begin position="499"/>
        <end position="536"/>
    </location>
</feature>
<name>A0AAD8C5C9_BIOPF</name>
<evidence type="ECO:0000256" key="2">
    <source>
        <dbReference type="ARBA" id="ARBA00022670"/>
    </source>
</evidence>
<evidence type="ECO:0000256" key="8">
    <source>
        <dbReference type="PROSITE-ProRule" id="PRU01211"/>
    </source>
</evidence>
<feature type="domain" description="Peptidase M12A" evidence="12">
    <location>
        <begin position="86"/>
        <end position="284"/>
    </location>
</feature>
<keyword evidence="9" id="KW-0732">Signal</keyword>
<feature type="binding site" evidence="8">
    <location>
        <position position="179"/>
    </location>
    <ligand>
        <name>Zn(2+)</name>
        <dbReference type="ChEBI" id="CHEBI:29105"/>
        <note>catalytic</note>
    </ligand>
</feature>
<dbReference type="Pfam" id="PF01400">
    <property type="entry name" value="Astacin"/>
    <property type="match status" value="1"/>
</dbReference>
<sequence>MRSSSILFIWMVFSLHGHQRTESLLHRDDADIFNVKPKYRPSLETSSHPNSSDNKNKGIQGVSSKKARTLHSQRFLAQSKMRTKRKAMKFEKLRWTQATIPYEFTDGEFNSTEKKNIEAAMKDWSSTTCLTFRPARPEDTNKIKFRNGTGCSSFVGMIGGSQMVTLQKPQCLSHGTYLHELGHAIGLIHEHQRPDRDEYINVKMNNVHYALHSNFEKEPEEHINDYDLPYDYSSIMHYYSSAGANNSEIETIIVKDKSRQHEIGQRIMLSFWDNKVVNLMYQCNKKCEPNEQCNEPGYLDKSCQCICPKGVDCTKVEQVVGGGKGTGSECKNMYSDKDCKLWAANGDCERNKQWMEKHCNKSCGCGGTGKPEKCEPNEQCNEPGYLDKSCQCICPKGVDCTKVEQVVGGGKGTGSECKNMYSDKDCKLWAANGDCERNKQWMEKHCNKSCGCGGTGKPECSDAYSDKECSEWAAGGKCSSEWMGKFCKKTCGICGPAVCKNFWSRESDCAAWSKRGDCNTNPSWMKKNCAKSCASC</sequence>
<evidence type="ECO:0000256" key="3">
    <source>
        <dbReference type="ARBA" id="ARBA00022723"/>
    </source>
</evidence>
<feature type="domain" description="ShKT" evidence="11">
    <location>
        <begin position="460"/>
        <end position="494"/>
    </location>
</feature>
<evidence type="ECO:0000256" key="10">
    <source>
        <dbReference type="SAM" id="MobiDB-lite"/>
    </source>
</evidence>
<feature type="active site" evidence="8">
    <location>
        <position position="180"/>
    </location>
</feature>
<dbReference type="InterPro" id="IPR006026">
    <property type="entry name" value="Peptidase_Metallo"/>
</dbReference>
<dbReference type="PRINTS" id="PR00480">
    <property type="entry name" value="ASTACIN"/>
</dbReference>
<feature type="domain" description="ShKT" evidence="11">
    <location>
        <begin position="417"/>
        <end position="452"/>
    </location>
</feature>
<comment type="caution">
    <text evidence="7">Lacks conserved residue(s) required for the propagation of feature annotation.</text>
</comment>
<proteinExistence type="predicted"/>
<keyword evidence="6 8" id="KW-0482">Metalloprotease</keyword>
<dbReference type="GO" id="GO:0006508">
    <property type="term" value="P:proteolysis"/>
    <property type="evidence" value="ECO:0007669"/>
    <property type="project" value="UniProtKB-KW"/>
</dbReference>
<dbReference type="GO" id="GO:0004222">
    <property type="term" value="F:metalloendopeptidase activity"/>
    <property type="evidence" value="ECO:0007669"/>
    <property type="project" value="UniProtKB-UniRule"/>
</dbReference>
<comment type="caution">
    <text evidence="13">The sequence shown here is derived from an EMBL/GenBank/DDBJ whole genome shotgun (WGS) entry which is preliminary data.</text>
</comment>
<dbReference type="Gene3D" id="3.40.390.10">
    <property type="entry name" value="Collagenase (Catalytic Domain)"/>
    <property type="match status" value="1"/>
</dbReference>
<feature type="disulfide bond" evidence="7">
    <location>
        <begin position="460"/>
        <end position="494"/>
    </location>
</feature>
<keyword evidence="3 8" id="KW-0479">Metal-binding</keyword>
<feature type="disulfide bond" evidence="7">
    <location>
        <begin position="478"/>
        <end position="491"/>
    </location>
</feature>
<keyword evidence="2 8" id="KW-0645">Protease</keyword>
<feature type="disulfide bond" evidence="7">
    <location>
        <begin position="469"/>
        <end position="487"/>
    </location>
</feature>
<feature type="signal peptide" evidence="9">
    <location>
        <begin position="1"/>
        <end position="23"/>
    </location>
</feature>
<dbReference type="InterPro" id="IPR003582">
    <property type="entry name" value="ShKT_dom"/>
</dbReference>
<feature type="region of interest" description="Disordered" evidence="10">
    <location>
        <begin position="40"/>
        <end position="70"/>
    </location>
</feature>
<dbReference type="Proteomes" id="UP001233172">
    <property type="component" value="Unassembled WGS sequence"/>
</dbReference>
<dbReference type="EMBL" id="JASAOG010000010">
    <property type="protein sequence ID" value="KAK0066538.1"/>
    <property type="molecule type" value="Genomic_DNA"/>
</dbReference>
<feature type="domain" description="ShKT" evidence="11">
    <location>
        <begin position="330"/>
        <end position="374"/>
    </location>
</feature>
<reference evidence="13" key="1">
    <citation type="journal article" date="2023" name="PLoS Negl. Trop. Dis.">
        <title>A genome sequence for Biomphalaria pfeifferi, the major vector snail for the human-infecting parasite Schistosoma mansoni.</title>
        <authorList>
            <person name="Bu L."/>
            <person name="Lu L."/>
            <person name="Laidemitt M.R."/>
            <person name="Zhang S.M."/>
            <person name="Mutuku M."/>
            <person name="Mkoji G."/>
            <person name="Steinauer M."/>
            <person name="Loker E.S."/>
        </authorList>
    </citation>
    <scope>NUCLEOTIDE SEQUENCE</scope>
    <source>
        <strain evidence="13">KasaAsao</strain>
    </source>
</reference>
<keyword evidence="4 8" id="KW-0378">Hydrolase</keyword>
<dbReference type="PANTHER" id="PTHR10127">
    <property type="entry name" value="DISCOIDIN, CUB, EGF, LAMININ , AND ZINC METALLOPROTEASE DOMAIN CONTAINING"/>
    <property type="match status" value="1"/>
</dbReference>
<feature type="chain" id="PRO_5041780222" description="Metalloendopeptidase" evidence="9">
    <location>
        <begin position="24"/>
        <end position="536"/>
    </location>
</feature>
<evidence type="ECO:0000259" key="11">
    <source>
        <dbReference type="PROSITE" id="PS51670"/>
    </source>
</evidence>
<feature type="binding site" evidence="8">
    <location>
        <position position="183"/>
    </location>
    <ligand>
        <name>Zn(2+)</name>
        <dbReference type="ChEBI" id="CHEBI:29105"/>
        <note>catalytic</note>
    </ligand>
</feature>
<keyword evidence="7" id="KW-1015">Disulfide bond</keyword>